<feature type="region of interest" description="Disordered" evidence="1">
    <location>
        <begin position="1"/>
        <end position="23"/>
    </location>
</feature>
<proteinExistence type="predicted"/>
<name>A0A3P7KXR2_ONCOC</name>
<evidence type="ECO:0008006" key="4">
    <source>
        <dbReference type="Google" id="ProtNLM"/>
    </source>
</evidence>
<feature type="non-terminal residue" evidence="2">
    <location>
        <position position="1"/>
    </location>
</feature>
<sequence length="191" mass="21628">NQLTHSSQRKSTTINTGQDNGDNIGACRTSQQLNSIKKKFTTYGLCYGRLKTLIKRLQTNQSLLECHNEMIKEQLQSNIIEKVTTNIDQEDIIHYLPHHEVLTSGKATTKLRIVYDASAHIKGEKSLNNVLYRGPTALPELAGVLLRLRMMKNVITADIEKASLVTQIFDEEGQDEYTPHGMNSQEKLIKY</sequence>
<accession>A0A3P7KXR2</accession>
<gene>
    <name evidence="2" type="ORF">NOO_LOCUS12128</name>
</gene>
<keyword evidence="3" id="KW-1185">Reference proteome</keyword>
<feature type="compositionally biased region" description="Polar residues" evidence="1">
    <location>
        <begin position="1"/>
        <end position="21"/>
    </location>
</feature>
<protein>
    <recommendedName>
        <fullName evidence="4">Peptidase aspartic putative domain-containing protein</fullName>
    </recommendedName>
</protein>
<dbReference type="SUPFAM" id="SSF56672">
    <property type="entry name" value="DNA/RNA polymerases"/>
    <property type="match status" value="1"/>
</dbReference>
<dbReference type="AlphaFoldDB" id="A0A3P7KXR2"/>
<dbReference type="Proteomes" id="UP000271087">
    <property type="component" value="Unassembled WGS sequence"/>
</dbReference>
<dbReference type="PANTHER" id="PTHR47331">
    <property type="entry name" value="PHD-TYPE DOMAIN-CONTAINING PROTEIN"/>
    <property type="match status" value="1"/>
</dbReference>
<dbReference type="OrthoDB" id="5872352at2759"/>
<dbReference type="PANTHER" id="PTHR47331:SF1">
    <property type="entry name" value="GAG-LIKE PROTEIN"/>
    <property type="match status" value="1"/>
</dbReference>
<dbReference type="EMBL" id="UYRW01009746">
    <property type="protein sequence ID" value="VDM98120.1"/>
    <property type="molecule type" value="Genomic_DNA"/>
</dbReference>
<evidence type="ECO:0000313" key="2">
    <source>
        <dbReference type="EMBL" id="VDM98120.1"/>
    </source>
</evidence>
<reference evidence="2 3" key="1">
    <citation type="submission" date="2018-08" db="EMBL/GenBank/DDBJ databases">
        <authorList>
            <person name="Laetsch R D."/>
            <person name="Stevens L."/>
            <person name="Kumar S."/>
            <person name="Blaxter L. M."/>
        </authorList>
    </citation>
    <scope>NUCLEOTIDE SEQUENCE [LARGE SCALE GENOMIC DNA]</scope>
</reference>
<evidence type="ECO:0000313" key="3">
    <source>
        <dbReference type="Proteomes" id="UP000271087"/>
    </source>
</evidence>
<evidence type="ECO:0000256" key="1">
    <source>
        <dbReference type="SAM" id="MobiDB-lite"/>
    </source>
</evidence>
<dbReference type="InterPro" id="IPR043502">
    <property type="entry name" value="DNA/RNA_pol_sf"/>
</dbReference>
<organism evidence="2 3">
    <name type="scientific">Onchocerca ochengi</name>
    <name type="common">Filarial nematode worm</name>
    <dbReference type="NCBI Taxonomy" id="42157"/>
    <lineage>
        <taxon>Eukaryota</taxon>
        <taxon>Metazoa</taxon>
        <taxon>Ecdysozoa</taxon>
        <taxon>Nematoda</taxon>
        <taxon>Chromadorea</taxon>
        <taxon>Rhabditida</taxon>
        <taxon>Spirurina</taxon>
        <taxon>Spiruromorpha</taxon>
        <taxon>Filarioidea</taxon>
        <taxon>Onchocercidae</taxon>
        <taxon>Onchocerca</taxon>
    </lineage>
</organism>